<dbReference type="PANTHER" id="PTHR45988:SF18">
    <property type="entry name" value="C2H2-TYPE ZINC FINGER FAMILY PROTEIN"/>
    <property type="match status" value="1"/>
</dbReference>
<feature type="domain" description="C2H2-type" evidence="8">
    <location>
        <begin position="158"/>
        <end position="180"/>
    </location>
</feature>
<accession>A0AAV3RX17</accession>
<dbReference type="PROSITE" id="PS50157">
    <property type="entry name" value="ZINC_FINGER_C2H2_2"/>
    <property type="match status" value="2"/>
</dbReference>
<keyword evidence="10" id="KW-1185">Reference proteome</keyword>
<keyword evidence="3 7" id="KW-0863">Zinc-finger</keyword>
<protein>
    <recommendedName>
        <fullName evidence="8">C2H2-type domain-containing protein</fullName>
    </recommendedName>
</protein>
<sequence>MAKAFMKHKFFHMEKLESQDGVNKRSLLMCPYCLKNFKHEKSFENHKRIHLMKINHILLRCDLLKDLPYSWSKTKKRTNHVKGSKFEHPCEENRIKKNHNLFLVEGRNRMTLTNDQPNGLVNSLPIKKRRIKDVHDDVKDKKEKCLEKIEVIKSEEKYICNICSRSFNSYQALRGHKGHHGRAIKLESIEFGERSYDKIHQCCYCNKIFSKGQALGGHKRYCKKGKTISYPPVDDIKLFNLDLNELPHNEDMCKQDLMIKQENEDGAHDIYLHT</sequence>
<dbReference type="SUPFAM" id="SSF57667">
    <property type="entry name" value="beta-beta-alpha zinc fingers"/>
    <property type="match status" value="1"/>
</dbReference>
<feature type="domain" description="C2H2-type" evidence="8">
    <location>
        <begin position="28"/>
        <end position="50"/>
    </location>
</feature>
<dbReference type="Pfam" id="PF13912">
    <property type="entry name" value="zf-C2H2_6"/>
    <property type="match status" value="2"/>
</dbReference>
<dbReference type="PROSITE" id="PS00028">
    <property type="entry name" value="ZINC_FINGER_C2H2_1"/>
    <property type="match status" value="2"/>
</dbReference>
<evidence type="ECO:0000256" key="4">
    <source>
        <dbReference type="ARBA" id="ARBA00022833"/>
    </source>
</evidence>
<comment type="caution">
    <text evidence="9">The sequence shown here is derived from an EMBL/GenBank/DDBJ whole genome shotgun (WGS) entry which is preliminary data.</text>
</comment>
<evidence type="ECO:0000256" key="3">
    <source>
        <dbReference type="ARBA" id="ARBA00022771"/>
    </source>
</evidence>
<proteinExistence type="predicted"/>
<keyword evidence="2" id="KW-0677">Repeat</keyword>
<gene>
    <name evidence="9" type="ORF">LIER_32348</name>
</gene>
<dbReference type="EMBL" id="BAABME010012386">
    <property type="protein sequence ID" value="GAA0185060.1"/>
    <property type="molecule type" value="Genomic_DNA"/>
</dbReference>
<dbReference type="Gene3D" id="3.30.160.60">
    <property type="entry name" value="Classic Zinc Finger"/>
    <property type="match status" value="1"/>
</dbReference>
<keyword evidence="5" id="KW-0805">Transcription regulation</keyword>
<keyword evidence="6" id="KW-0804">Transcription</keyword>
<evidence type="ECO:0000256" key="2">
    <source>
        <dbReference type="ARBA" id="ARBA00022737"/>
    </source>
</evidence>
<evidence type="ECO:0000256" key="1">
    <source>
        <dbReference type="ARBA" id="ARBA00022723"/>
    </source>
</evidence>
<dbReference type="SMART" id="SM00355">
    <property type="entry name" value="ZnF_C2H2"/>
    <property type="match status" value="3"/>
</dbReference>
<dbReference type="InterPro" id="IPR013087">
    <property type="entry name" value="Znf_C2H2_type"/>
</dbReference>
<evidence type="ECO:0000313" key="9">
    <source>
        <dbReference type="EMBL" id="GAA0185060.1"/>
    </source>
</evidence>
<dbReference type="Proteomes" id="UP001454036">
    <property type="component" value="Unassembled WGS sequence"/>
</dbReference>
<name>A0AAV3RX17_LITER</name>
<organism evidence="9 10">
    <name type="scientific">Lithospermum erythrorhizon</name>
    <name type="common">Purple gromwell</name>
    <name type="synonym">Lithospermum officinale var. erythrorhizon</name>
    <dbReference type="NCBI Taxonomy" id="34254"/>
    <lineage>
        <taxon>Eukaryota</taxon>
        <taxon>Viridiplantae</taxon>
        <taxon>Streptophyta</taxon>
        <taxon>Embryophyta</taxon>
        <taxon>Tracheophyta</taxon>
        <taxon>Spermatophyta</taxon>
        <taxon>Magnoliopsida</taxon>
        <taxon>eudicotyledons</taxon>
        <taxon>Gunneridae</taxon>
        <taxon>Pentapetalae</taxon>
        <taxon>asterids</taxon>
        <taxon>lamiids</taxon>
        <taxon>Boraginales</taxon>
        <taxon>Boraginaceae</taxon>
        <taxon>Boraginoideae</taxon>
        <taxon>Lithospermeae</taxon>
        <taxon>Lithospermum</taxon>
    </lineage>
</organism>
<evidence type="ECO:0000256" key="7">
    <source>
        <dbReference type="PROSITE-ProRule" id="PRU00042"/>
    </source>
</evidence>
<evidence type="ECO:0000256" key="5">
    <source>
        <dbReference type="ARBA" id="ARBA00023015"/>
    </source>
</evidence>
<dbReference type="Pfam" id="PF00096">
    <property type="entry name" value="zf-C2H2"/>
    <property type="match status" value="1"/>
</dbReference>
<dbReference type="GO" id="GO:0008270">
    <property type="term" value="F:zinc ion binding"/>
    <property type="evidence" value="ECO:0007669"/>
    <property type="project" value="UniProtKB-KW"/>
</dbReference>
<dbReference type="GO" id="GO:0000976">
    <property type="term" value="F:transcription cis-regulatory region binding"/>
    <property type="evidence" value="ECO:0007669"/>
    <property type="project" value="TreeGrafter"/>
</dbReference>
<dbReference type="InterPro" id="IPR044653">
    <property type="entry name" value="AZF1/2/3-like"/>
</dbReference>
<dbReference type="PANTHER" id="PTHR45988">
    <property type="entry name" value="C2H2 TYPE ZINC FINGER TRANSCRIPTION FACTOR FAMILY-RELATED"/>
    <property type="match status" value="1"/>
</dbReference>
<dbReference type="AlphaFoldDB" id="A0AAV3RX17"/>
<evidence type="ECO:0000259" key="8">
    <source>
        <dbReference type="PROSITE" id="PS50157"/>
    </source>
</evidence>
<dbReference type="InterPro" id="IPR036236">
    <property type="entry name" value="Znf_C2H2_sf"/>
</dbReference>
<dbReference type="GO" id="GO:0005634">
    <property type="term" value="C:nucleus"/>
    <property type="evidence" value="ECO:0007669"/>
    <property type="project" value="TreeGrafter"/>
</dbReference>
<dbReference type="GO" id="GO:0003700">
    <property type="term" value="F:DNA-binding transcription factor activity"/>
    <property type="evidence" value="ECO:0007669"/>
    <property type="project" value="InterPro"/>
</dbReference>
<evidence type="ECO:0000313" key="10">
    <source>
        <dbReference type="Proteomes" id="UP001454036"/>
    </source>
</evidence>
<keyword evidence="4" id="KW-0862">Zinc</keyword>
<keyword evidence="1" id="KW-0479">Metal-binding</keyword>
<evidence type="ECO:0000256" key="6">
    <source>
        <dbReference type="ARBA" id="ARBA00023163"/>
    </source>
</evidence>
<reference evidence="9 10" key="1">
    <citation type="submission" date="2024-01" db="EMBL/GenBank/DDBJ databases">
        <title>The complete chloroplast genome sequence of Lithospermum erythrorhizon: insights into the phylogenetic relationship among Boraginaceae species and the maternal lineages of purple gromwells.</title>
        <authorList>
            <person name="Okada T."/>
            <person name="Watanabe K."/>
        </authorList>
    </citation>
    <scope>NUCLEOTIDE SEQUENCE [LARGE SCALE GENOMIC DNA]</scope>
</reference>